<name>A0A9D1TI02_9FIRM</name>
<reference evidence="2" key="1">
    <citation type="journal article" date="2021" name="PeerJ">
        <title>Extensive microbial diversity within the chicken gut microbiome revealed by metagenomics and culture.</title>
        <authorList>
            <person name="Gilroy R."/>
            <person name="Ravi A."/>
            <person name="Getino M."/>
            <person name="Pursley I."/>
            <person name="Horton D.L."/>
            <person name="Alikhan N.F."/>
            <person name="Baker D."/>
            <person name="Gharbi K."/>
            <person name="Hall N."/>
            <person name="Watson M."/>
            <person name="Adriaenssens E.M."/>
            <person name="Foster-Nyarko E."/>
            <person name="Jarju S."/>
            <person name="Secka A."/>
            <person name="Antonio M."/>
            <person name="Oren A."/>
            <person name="Chaudhuri R.R."/>
            <person name="La Ragione R."/>
            <person name="Hildebrand F."/>
            <person name="Pallen M.J."/>
        </authorList>
    </citation>
    <scope>NUCLEOTIDE SEQUENCE</scope>
    <source>
        <strain evidence="2">CHK193-4272</strain>
    </source>
</reference>
<evidence type="ECO:0000259" key="1">
    <source>
        <dbReference type="Pfam" id="PF05239"/>
    </source>
</evidence>
<dbReference type="EMBL" id="DXIE01000008">
    <property type="protein sequence ID" value="HIV61440.1"/>
    <property type="molecule type" value="Genomic_DNA"/>
</dbReference>
<gene>
    <name evidence="2" type="ORF">H9746_01110</name>
</gene>
<dbReference type="InterPro" id="IPR011033">
    <property type="entry name" value="PRC_barrel-like_sf"/>
</dbReference>
<dbReference type="AlphaFoldDB" id="A0A9D1TI02"/>
<protein>
    <submittedName>
        <fullName evidence="2">YlmC/YmxH family sporulation protein</fullName>
    </submittedName>
</protein>
<evidence type="ECO:0000313" key="3">
    <source>
        <dbReference type="Proteomes" id="UP000886808"/>
    </source>
</evidence>
<dbReference type="Proteomes" id="UP000886808">
    <property type="component" value="Unassembled WGS sequence"/>
</dbReference>
<dbReference type="InterPro" id="IPR027275">
    <property type="entry name" value="PRC-brl_dom"/>
</dbReference>
<sequence>MSSCCRITDLRCKEVINLYDGCRMGYVGDVEVDTLCGRVVSIVVPGRCHFFGLLGRDEDYVIAWEQIEKIGDDIILVRYEHNIKRKERKKWWANIR</sequence>
<dbReference type="Gene3D" id="2.30.30.240">
    <property type="entry name" value="PRC-barrel domain"/>
    <property type="match status" value="1"/>
</dbReference>
<dbReference type="PANTHER" id="PTHR40061">
    <property type="entry name" value="SPORULATION PROTEIN YLMC-RELATED"/>
    <property type="match status" value="1"/>
</dbReference>
<dbReference type="SUPFAM" id="SSF50346">
    <property type="entry name" value="PRC-barrel domain"/>
    <property type="match status" value="1"/>
</dbReference>
<reference evidence="2" key="2">
    <citation type="submission" date="2021-04" db="EMBL/GenBank/DDBJ databases">
        <authorList>
            <person name="Gilroy R."/>
        </authorList>
    </citation>
    <scope>NUCLEOTIDE SEQUENCE</scope>
    <source>
        <strain evidence="2">CHK193-4272</strain>
    </source>
</reference>
<comment type="caution">
    <text evidence="2">The sequence shown here is derived from an EMBL/GenBank/DDBJ whole genome shotgun (WGS) entry which is preliminary data.</text>
</comment>
<dbReference type="PANTHER" id="PTHR40061:SF1">
    <property type="entry name" value="SPORULATION PROTEIN YLMC-RELATED"/>
    <property type="match status" value="1"/>
</dbReference>
<evidence type="ECO:0000313" key="2">
    <source>
        <dbReference type="EMBL" id="HIV61440.1"/>
    </source>
</evidence>
<organism evidence="2 3">
    <name type="scientific">Candidatus Butyricicoccus avistercoris</name>
    <dbReference type="NCBI Taxonomy" id="2838518"/>
    <lineage>
        <taxon>Bacteria</taxon>
        <taxon>Bacillati</taxon>
        <taxon>Bacillota</taxon>
        <taxon>Clostridia</taxon>
        <taxon>Eubacteriales</taxon>
        <taxon>Butyricicoccaceae</taxon>
        <taxon>Butyricicoccus</taxon>
    </lineage>
</organism>
<dbReference type="InterPro" id="IPR014238">
    <property type="entry name" value="Spore_YlmC/YmxH"/>
</dbReference>
<accession>A0A9D1TI02</accession>
<proteinExistence type="predicted"/>
<feature type="domain" description="PRC-barrel" evidence="1">
    <location>
        <begin position="6"/>
        <end position="78"/>
    </location>
</feature>
<dbReference type="Pfam" id="PF05239">
    <property type="entry name" value="PRC"/>
    <property type="match status" value="1"/>
</dbReference>
<dbReference type="NCBIfam" id="TIGR02888">
    <property type="entry name" value="spore_YlmC_YmxH"/>
    <property type="match status" value="1"/>
</dbReference>